<feature type="compositionally biased region" description="Basic and acidic residues" evidence="6">
    <location>
        <begin position="23"/>
        <end position="32"/>
    </location>
</feature>
<feature type="compositionally biased region" description="Basic and acidic residues" evidence="6">
    <location>
        <begin position="406"/>
        <end position="416"/>
    </location>
</feature>
<organism evidence="8 9">
    <name type="scientific">Pseudallescheria apiosperma</name>
    <name type="common">Scedosporium apiospermum</name>
    <dbReference type="NCBI Taxonomy" id="563466"/>
    <lineage>
        <taxon>Eukaryota</taxon>
        <taxon>Fungi</taxon>
        <taxon>Dikarya</taxon>
        <taxon>Ascomycota</taxon>
        <taxon>Pezizomycotina</taxon>
        <taxon>Sordariomycetes</taxon>
        <taxon>Hypocreomycetidae</taxon>
        <taxon>Microascales</taxon>
        <taxon>Microascaceae</taxon>
        <taxon>Scedosporium</taxon>
    </lineage>
</organism>
<dbReference type="InterPro" id="IPR038765">
    <property type="entry name" value="Papain-like_cys_pep_sf"/>
</dbReference>
<keyword evidence="4" id="KW-0833">Ubl conjugation pathway</keyword>
<evidence type="ECO:0000259" key="7">
    <source>
        <dbReference type="PROSITE" id="PS50600"/>
    </source>
</evidence>
<dbReference type="GO" id="GO:0005634">
    <property type="term" value="C:nucleus"/>
    <property type="evidence" value="ECO:0007669"/>
    <property type="project" value="TreeGrafter"/>
</dbReference>
<evidence type="ECO:0000256" key="2">
    <source>
        <dbReference type="ARBA" id="ARBA00022553"/>
    </source>
</evidence>
<feature type="compositionally biased region" description="Basic and acidic residues" evidence="6">
    <location>
        <begin position="186"/>
        <end position="201"/>
    </location>
</feature>
<feature type="compositionally biased region" description="Polar residues" evidence="6">
    <location>
        <begin position="429"/>
        <end position="442"/>
    </location>
</feature>
<evidence type="ECO:0000256" key="6">
    <source>
        <dbReference type="SAM" id="MobiDB-lite"/>
    </source>
</evidence>
<feature type="compositionally biased region" description="Polar residues" evidence="6">
    <location>
        <begin position="986"/>
        <end position="995"/>
    </location>
</feature>
<keyword evidence="2" id="KW-0597">Phosphoprotein</keyword>
<dbReference type="HOGENOM" id="CLU_285149_0_0_1"/>
<dbReference type="KEGG" id="sapo:SAPIO_CDS3029"/>
<accession>A0A084G9V5</accession>
<keyword evidence="5" id="KW-0378">Hydrolase</keyword>
<evidence type="ECO:0000313" key="9">
    <source>
        <dbReference type="Proteomes" id="UP000028545"/>
    </source>
</evidence>
<dbReference type="GO" id="GO:0016926">
    <property type="term" value="P:protein desumoylation"/>
    <property type="evidence" value="ECO:0007669"/>
    <property type="project" value="TreeGrafter"/>
</dbReference>
<dbReference type="OrthoDB" id="442460at2759"/>
<reference evidence="8 9" key="1">
    <citation type="journal article" date="2014" name="Genome Announc.">
        <title>Draft genome sequence of the pathogenic fungus Scedosporium apiospermum.</title>
        <authorList>
            <person name="Vandeputte P."/>
            <person name="Ghamrawi S."/>
            <person name="Rechenmann M."/>
            <person name="Iltis A."/>
            <person name="Giraud S."/>
            <person name="Fleury M."/>
            <person name="Thornton C."/>
            <person name="Delhaes L."/>
            <person name="Meyer W."/>
            <person name="Papon N."/>
            <person name="Bouchara J.P."/>
        </authorList>
    </citation>
    <scope>NUCLEOTIDE SEQUENCE [LARGE SCALE GENOMIC DNA]</scope>
    <source>
        <strain evidence="8 9">IHEM 14462</strain>
    </source>
</reference>
<dbReference type="Pfam" id="PF25424">
    <property type="entry name" value="PH_35"/>
    <property type="match status" value="1"/>
</dbReference>
<evidence type="ECO:0000256" key="5">
    <source>
        <dbReference type="ARBA" id="ARBA00022801"/>
    </source>
</evidence>
<evidence type="ECO:0000313" key="8">
    <source>
        <dbReference type="EMBL" id="KEZ44117.1"/>
    </source>
</evidence>
<feature type="region of interest" description="Disordered" evidence="6">
    <location>
        <begin position="1"/>
        <end position="269"/>
    </location>
</feature>
<name>A0A084G9V5_PSEDA</name>
<dbReference type="RefSeq" id="XP_016643916.1">
    <property type="nucleotide sequence ID" value="XM_016785910.1"/>
</dbReference>
<feature type="compositionally biased region" description="Low complexity" evidence="6">
    <location>
        <begin position="912"/>
        <end position="925"/>
    </location>
</feature>
<dbReference type="VEuPathDB" id="FungiDB:SAPIO_CDS3029"/>
<dbReference type="InterPro" id="IPR057501">
    <property type="entry name" value="DeUb_enz_PH"/>
</dbReference>
<proteinExistence type="inferred from homology"/>
<feature type="compositionally biased region" description="Basic and acidic residues" evidence="6">
    <location>
        <begin position="894"/>
        <end position="906"/>
    </location>
</feature>
<dbReference type="AlphaFoldDB" id="A0A084G9V5"/>
<dbReference type="EMBL" id="JOWA01000088">
    <property type="protein sequence ID" value="KEZ44117.1"/>
    <property type="molecule type" value="Genomic_DNA"/>
</dbReference>
<dbReference type="PROSITE" id="PS50600">
    <property type="entry name" value="ULP_PROTEASE"/>
    <property type="match status" value="1"/>
</dbReference>
<feature type="region of interest" description="Disordered" evidence="6">
    <location>
        <begin position="786"/>
        <end position="1087"/>
    </location>
</feature>
<gene>
    <name evidence="8" type="ORF">SAPIO_CDS3029</name>
</gene>
<dbReference type="InterPro" id="IPR051947">
    <property type="entry name" value="Sentrin-specific_protease"/>
</dbReference>
<feature type="compositionally biased region" description="Basic and acidic residues" evidence="6">
    <location>
        <begin position="947"/>
        <end position="959"/>
    </location>
</feature>
<dbReference type="GeneID" id="27722101"/>
<feature type="region of interest" description="Disordered" evidence="6">
    <location>
        <begin position="601"/>
        <end position="665"/>
    </location>
</feature>
<dbReference type="GO" id="GO:0070139">
    <property type="term" value="F:SUMO-specific endopeptidase activity"/>
    <property type="evidence" value="ECO:0007669"/>
    <property type="project" value="TreeGrafter"/>
</dbReference>
<dbReference type="InterPro" id="IPR003653">
    <property type="entry name" value="Peptidase_C48_C"/>
</dbReference>
<evidence type="ECO:0000256" key="4">
    <source>
        <dbReference type="ARBA" id="ARBA00022786"/>
    </source>
</evidence>
<keyword evidence="3" id="KW-0645">Protease</keyword>
<dbReference type="Gene3D" id="3.40.395.10">
    <property type="entry name" value="Adenoviral Proteinase, Chain A"/>
    <property type="match status" value="1"/>
</dbReference>
<feature type="domain" description="Ubiquitin-like protease family profile" evidence="7">
    <location>
        <begin position="492"/>
        <end position="740"/>
    </location>
</feature>
<keyword evidence="9" id="KW-1185">Reference proteome</keyword>
<dbReference type="GO" id="GO:0006508">
    <property type="term" value="P:proteolysis"/>
    <property type="evidence" value="ECO:0007669"/>
    <property type="project" value="UniProtKB-KW"/>
</dbReference>
<comment type="similarity">
    <text evidence="1">Belongs to the peptidase C48 family.</text>
</comment>
<evidence type="ECO:0000256" key="3">
    <source>
        <dbReference type="ARBA" id="ARBA00022670"/>
    </source>
</evidence>
<dbReference type="Proteomes" id="UP000028545">
    <property type="component" value="Unassembled WGS sequence"/>
</dbReference>
<sequence>MCVKGEVPAPKPGAILKKQRQSGSERLKKLDHANAPLNTLDRRPSNKTSPAQTLYVEIRGAPVKSQTTPKRPPPARPIVEESRPAKRPRTNLEVPNDASSHTSQVPIEIESIAASSTMSFPGRSPRNRDSKMQLRQEEFRNISSLSTSRSRRRRTRIHRGWKPANPEAIEGSDRSSVISASPKPPSLDELRNHSPPADRSDVPLFPKPVIKSEVPGTGTPLEGPKNRTNSVPLDDISEDELAISSVGKKRPSSQAKRPATNKASTQVGQGSGFALRRAVSGTHVYEPEQGFSLAPLPGSQVILQATALAGESLHLPWLRIHLGRINSVKYGGDGCEIVLIDRPQSTSANDTPSKLVLEFQGEEQSKRFTQMLRQSTVNVTMKFLQKPNQWMNLAAQRLFDEARKGTSLESNGHDSTPDTTDDTGENDGSGMTQKSAPGSDTPSAKPKTTPKRPVNKKTKKATPNTEWTIRNTDWEKSWDRSLIYPRIGRDRATVDKHDIARLDEGGYLNDNLILCYLRYLQASAEVEAPEISRRVYFMNTYFYSTLSVGLGTSINYDGVKKWTAKVDLFSYDYIVVPVNENFHWYVFIVCNPSKLLPPGIGSEQEPVPIDVDEGSQENEGVSSLPMKVDDDAPPDNQEASGKKSNSSTSSRGRRKSQRRHVQPDRKYDPQDFLVISLDSLDATHDPGCQMLRDYLLQEVKYRKKVKPQRPASTGLAAQNIPKQGNLCDCGVYLLGYIKHFLADLDGFITTLLKQGKPTWKIDAPGLRTEIRETIFDLHRQQTLETQAENAQKKKEKKEKKSQDAGHQTTTPSPPDSTNDGQKTPGLELETSAGPFTSKQNSPEHGGAVSMVVQATPDPGCEPSSAEAMEEDVASKYDRPFTRHKVSSPLTTSGDKLDRPPDIRPSVEDDALETPSTSGETTSTSEQDMGRAHFEQEDQPYLSPVTHSPHETWSFKKLPPESEAAIRPSIEAQDGVIGDEPVFIDTIPSSSPSQRVIASPAADVKLPRKRPVKVIDVDGDEQQPPMQRQQRRRETGTRSQYFTSNDADRDPIYVPRETRSAGTVKIAVEDDGSPRAKRRRVKTIDLSD</sequence>
<dbReference type="GO" id="GO:0005737">
    <property type="term" value="C:cytoplasm"/>
    <property type="evidence" value="ECO:0007669"/>
    <property type="project" value="TreeGrafter"/>
</dbReference>
<dbReference type="PANTHER" id="PTHR46896">
    <property type="entry name" value="SENTRIN-SPECIFIC PROTEASE"/>
    <property type="match status" value="1"/>
</dbReference>
<dbReference type="Pfam" id="PF02902">
    <property type="entry name" value="Peptidase_C48"/>
    <property type="match status" value="1"/>
</dbReference>
<dbReference type="PANTHER" id="PTHR46896:SF3">
    <property type="entry name" value="FI06413P-RELATED"/>
    <property type="match status" value="1"/>
</dbReference>
<feature type="compositionally biased region" description="Basic residues" evidence="6">
    <location>
        <begin position="651"/>
        <end position="660"/>
    </location>
</feature>
<feature type="compositionally biased region" description="Basic and acidic residues" evidence="6">
    <location>
        <begin position="126"/>
        <end position="140"/>
    </location>
</feature>
<feature type="compositionally biased region" description="Basic residues" evidence="6">
    <location>
        <begin position="149"/>
        <end position="161"/>
    </location>
</feature>
<protein>
    <recommendedName>
        <fullName evidence="7">Ubiquitin-like protease family profile domain-containing protein</fullName>
    </recommendedName>
</protein>
<comment type="caution">
    <text evidence="8">The sequence shown here is derived from an EMBL/GenBank/DDBJ whole genome shotgun (WGS) entry which is preliminary data.</text>
</comment>
<feature type="compositionally biased region" description="Basic and acidic residues" evidence="6">
    <location>
        <begin position="1045"/>
        <end position="1058"/>
    </location>
</feature>
<feature type="compositionally biased region" description="Polar residues" evidence="6">
    <location>
        <begin position="833"/>
        <end position="842"/>
    </location>
</feature>
<dbReference type="SUPFAM" id="SSF54001">
    <property type="entry name" value="Cysteine proteinases"/>
    <property type="match status" value="1"/>
</dbReference>
<feature type="compositionally biased region" description="Basic residues" evidence="6">
    <location>
        <begin position="448"/>
        <end position="460"/>
    </location>
</feature>
<evidence type="ECO:0000256" key="1">
    <source>
        <dbReference type="ARBA" id="ARBA00005234"/>
    </source>
</evidence>
<feature type="region of interest" description="Disordered" evidence="6">
    <location>
        <begin position="406"/>
        <end position="465"/>
    </location>
</feature>